<proteinExistence type="predicted"/>
<dbReference type="Proteomes" id="UP000887013">
    <property type="component" value="Unassembled WGS sequence"/>
</dbReference>
<dbReference type="AlphaFoldDB" id="A0A8X6MZN6"/>
<accession>A0A8X6MZN6</accession>
<keyword evidence="3" id="KW-1185">Reference proteome</keyword>
<reference evidence="2" key="1">
    <citation type="submission" date="2020-08" db="EMBL/GenBank/DDBJ databases">
        <title>Multicomponent nature underlies the extraordinary mechanical properties of spider dragline silk.</title>
        <authorList>
            <person name="Kono N."/>
            <person name="Nakamura H."/>
            <person name="Mori M."/>
            <person name="Yoshida Y."/>
            <person name="Ohtoshi R."/>
            <person name="Malay A.D."/>
            <person name="Moran D.A.P."/>
            <person name="Tomita M."/>
            <person name="Numata K."/>
            <person name="Arakawa K."/>
        </authorList>
    </citation>
    <scope>NUCLEOTIDE SEQUENCE</scope>
</reference>
<sequence>MDGGGVEWSRKGKRAVQASQIFEPNSGTTMVLTLLWSGNIAERQLNVSPHLSSHRFQILLRFLSDTPLPRMAHTPLPETGGKNVGAKLRVGAP</sequence>
<name>A0A8X6MZN6_NEPPI</name>
<feature type="region of interest" description="Disordered" evidence="1">
    <location>
        <begin position="71"/>
        <end position="93"/>
    </location>
</feature>
<evidence type="ECO:0000313" key="2">
    <source>
        <dbReference type="EMBL" id="GFS86795.1"/>
    </source>
</evidence>
<evidence type="ECO:0000256" key="1">
    <source>
        <dbReference type="SAM" id="MobiDB-lite"/>
    </source>
</evidence>
<dbReference type="EMBL" id="BMAW01098819">
    <property type="protein sequence ID" value="GFS86795.1"/>
    <property type="molecule type" value="Genomic_DNA"/>
</dbReference>
<evidence type="ECO:0000313" key="3">
    <source>
        <dbReference type="Proteomes" id="UP000887013"/>
    </source>
</evidence>
<protein>
    <submittedName>
        <fullName evidence="2">Uncharacterized protein</fullName>
    </submittedName>
</protein>
<comment type="caution">
    <text evidence="2">The sequence shown here is derived from an EMBL/GenBank/DDBJ whole genome shotgun (WGS) entry which is preliminary data.</text>
</comment>
<organism evidence="2 3">
    <name type="scientific">Nephila pilipes</name>
    <name type="common">Giant wood spider</name>
    <name type="synonym">Nephila maculata</name>
    <dbReference type="NCBI Taxonomy" id="299642"/>
    <lineage>
        <taxon>Eukaryota</taxon>
        <taxon>Metazoa</taxon>
        <taxon>Ecdysozoa</taxon>
        <taxon>Arthropoda</taxon>
        <taxon>Chelicerata</taxon>
        <taxon>Arachnida</taxon>
        <taxon>Araneae</taxon>
        <taxon>Araneomorphae</taxon>
        <taxon>Entelegynae</taxon>
        <taxon>Araneoidea</taxon>
        <taxon>Nephilidae</taxon>
        <taxon>Nephila</taxon>
    </lineage>
</organism>
<gene>
    <name evidence="2" type="ORF">NPIL_140751</name>
</gene>